<dbReference type="Gene3D" id="2.60.120.650">
    <property type="entry name" value="Cupin"/>
    <property type="match status" value="2"/>
</dbReference>
<evidence type="ECO:0000313" key="5">
    <source>
        <dbReference type="EMBL" id="KAE8077480.1"/>
    </source>
</evidence>
<dbReference type="GO" id="GO:0005634">
    <property type="term" value="C:nucleus"/>
    <property type="evidence" value="ECO:0007669"/>
    <property type="project" value="TreeGrafter"/>
</dbReference>
<proteinExistence type="predicted"/>
<dbReference type="OrthoDB" id="1678912at2759"/>
<dbReference type="Pfam" id="PF02928">
    <property type="entry name" value="zf-C5HC2"/>
    <property type="match status" value="1"/>
</dbReference>
<dbReference type="SMART" id="SM00545">
    <property type="entry name" value="JmjN"/>
    <property type="match status" value="1"/>
</dbReference>
<dbReference type="GO" id="GO:0141052">
    <property type="term" value="F:histone H3 demethylase activity"/>
    <property type="evidence" value="ECO:0007669"/>
    <property type="project" value="UniProtKB-ARBA"/>
</dbReference>
<keyword evidence="6" id="KW-1185">Reference proteome</keyword>
<feature type="domain" description="JmjN" evidence="3">
    <location>
        <begin position="72"/>
        <end position="113"/>
    </location>
</feature>
<dbReference type="PANTHER" id="PTHR10694:SF33">
    <property type="entry name" value="LYSINE-SPECIFIC DEMETHYLASE 5"/>
    <property type="match status" value="1"/>
</dbReference>
<organism evidence="5 6">
    <name type="scientific">Carpinus fangiana</name>
    <dbReference type="NCBI Taxonomy" id="176857"/>
    <lineage>
        <taxon>Eukaryota</taxon>
        <taxon>Viridiplantae</taxon>
        <taxon>Streptophyta</taxon>
        <taxon>Embryophyta</taxon>
        <taxon>Tracheophyta</taxon>
        <taxon>Spermatophyta</taxon>
        <taxon>Magnoliopsida</taxon>
        <taxon>eudicotyledons</taxon>
        <taxon>Gunneridae</taxon>
        <taxon>Pentapetalae</taxon>
        <taxon>rosids</taxon>
        <taxon>fabids</taxon>
        <taxon>Fagales</taxon>
        <taxon>Betulaceae</taxon>
        <taxon>Carpinus</taxon>
    </lineage>
</organism>
<accession>A0A5N6RHX7</accession>
<dbReference type="EMBL" id="CM017326">
    <property type="protein sequence ID" value="KAE8077480.1"/>
    <property type="molecule type" value="Genomic_DNA"/>
</dbReference>
<dbReference type="InterPro" id="IPR003349">
    <property type="entry name" value="JmjN"/>
</dbReference>
<keyword evidence="1" id="KW-0479">Metal-binding</keyword>
<evidence type="ECO:0000259" key="4">
    <source>
        <dbReference type="PROSITE" id="PS51184"/>
    </source>
</evidence>
<dbReference type="PROSITE" id="PS51183">
    <property type="entry name" value="JMJN"/>
    <property type="match status" value="1"/>
</dbReference>
<dbReference type="PANTHER" id="PTHR10694">
    <property type="entry name" value="LYSINE-SPECIFIC DEMETHYLASE"/>
    <property type="match status" value="1"/>
</dbReference>
<gene>
    <name evidence="5" type="ORF">FH972_016040</name>
</gene>
<dbReference type="Proteomes" id="UP000327013">
    <property type="component" value="Chromosome 6"/>
</dbReference>
<evidence type="ECO:0000256" key="1">
    <source>
        <dbReference type="ARBA" id="ARBA00022723"/>
    </source>
</evidence>
<evidence type="ECO:0000313" key="6">
    <source>
        <dbReference type="Proteomes" id="UP000327013"/>
    </source>
</evidence>
<dbReference type="SUPFAM" id="SSF51197">
    <property type="entry name" value="Clavaminate synthase-like"/>
    <property type="match status" value="1"/>
</dbReference>
<dbReference type="InterPro" id="IPR004198">
    <property type="entry name" value="Znf_C5HC2"/>
</dbReference>
<dbReference type="PROSITE" id="PS51184">
    <property type="entry name" value="JMJC"/>
    <property type="match status" value="1"/>
</dbReference>
<evidence type="ECO:0000256" key="2">
    <source>
        <dbReference type="ARBA" id="ARBA00023004"/>
    </source>
</evidence>
<dbReference type="GO" id="GO:0000785">
    <property type="term" value="C:chromatin"/>
    <property type="evidence" value="ECO:0007669"/>
    <property type="project" value="TreeGrafter"/>
</dbReference>
<sequence>MESRMILKVKHRTNKRTRIPVKATRAFTSCGVKVVTDKNCFSQSTAKEVSSKYKVDKFDLRDQEWTEKMSLCPVYRPSEMEFEDPVIYLQNIAPEASKYGICKIIPPINASVPADVVLMKELRNFKFETVLQPLRLAKWDVNDKVSFYRRGRKYTYREFERIANKSARRFPCSSFIPPEYMEKVFWQELAHGKKGTVEYGVNVDGSAFSCDPNDQLGKSKWNLKILPRLPKSILRLIERDIPGVTHPMLYIGMLFGMFAWHVEDHYLYSINYHHSGAPKTWYGVPGFNCGEAVNFASGDWFPMGELARQRYALLNKIPILPYEELLCNEAMLLFKYSMLKDYGDDTFKDSVSQRSVKVSFVRLIQLHKQVLERLEVSSTYPHAQRTLVCSLCKRDCYLAYNLCEWCYSDPICLFHEINSLHCSCGNKHTIFLREDLSAMEDAAQKFEQEEEILLELQKETNFGDDMQLQ</sequence>
<reference evidence="5 6" key="1">
    <citation type="submission" date="2019-06" db="EMBL/GenBank/DDBJ databases">
        <title>A chromosomal-level reference genome of Carpinus fangiana (Coryloideae, Betulaceae).</title>
        <authorList>
            <person name="Yang X."/>
            <person name="Wang Z."/>
            <person name="Zhang L."/>
            <person name="Hao G."/>
            <person name="Liu J."/>
            <person name="Yang Y."/>
        </authorList>
    </citation>
    <scope>NUCLEOTIDE SEQUENCE [LARGE SCALE GENOMIC DNA]</scope>
    <source>
        <strain evidence="5">Cfa_2016G</strain>
        <tissue evidence="5">Leaf</tissue>
    </source>
</reference>
<dbReference type="GO" id="GO:0046872">
    <property type="term" value="F:metal ion binding"/>
    <property type="evidence" value="ECO:0007669"/>
    <property type="project" value="UniProtKB-KW"/>
</dbReference>
<dbReference type="InterPro" id="IPR003347">
    <property type="entry name" value="JmjC_dom"/>
</dbReference>
<evidence type="ECO:0008006" key="7">
    <source>
        <dbReference type="Google" id="ProtNLM"/>
    </source>
</evidence>
<evidence type="ECO:0000259" key="3">
    <source>
        <dbReference type="PROSITE" id="PS51183"/>
    </source>
</evidence>
<name>A0A5N6RHX7_9ROSI</name>
<protein>
    <recommendedName>
        <fullName evidence="7">JmjC domain-containing protein</fullName>
    </recommendedName>
</protein>
<dbReference type="Pfam" id="PF02375">
    <property type="entry name" value="JmjN"/>
    <property type="match status" value="1"/>
</dbReference>
<dbReference type="GO" id="GO:0010468">
    <property type="term" value="P:regulation of gene expression"/>
    <property type="evidence" value="ECO:0007669"/>
    <property type="project" value="TreeGrafter"/>
</dbReference>
<dbReference type="AlphaFoldDB" id="A0A5N6RHX7"/>
<keyword evidence="2" id="KW-0408">Iron</keyword>
<feature type="domain" description="JmjC" evidence="4">
    <location>
        <begin position="215"/>
        <end position="469"/>
    </location>
</feature>
<dbReference type="Pfam" id="PF02373">
    <property type="entry name" value="JmjC"/>
    <property type="match status" value="1"/>
</dbReference>
<dbReference type="SMART" id="SM00558">
    <property type="entry name" value="JmjC"/>
    <property type="match status" value="1"/>
</dbReference>